<protein>
    <submittedName>
        <fullName evidence="1">Uncharacterized protein</fullName>
    </submittedName>
</protein>
<organism evidence="1 2">
    <name type="scientific">Iodidimonas nitroreducens</name>
    <dbReference type="NCBI Taxonomy" id="1236968"/>
    <lineage>
        <taxon>Bacteria</taxon>
        <taxon>Pseudomonadati</taxon>
        <taxon>Pseudomonadota</taxon>
        <taxon>Alphaproteobacteria</taxon>
        <taxon>Iodidimonadales</taxon>
        <taxon>Iodidimonadaceae</taxon>
        <taxon>Iodidimonas</taxon>
    </lineage>
</organism>
<dbReference type="AlphaFoldDB" id="A0A5A7NE81"/>
<comment type="caution">
    <text evidence="1">The sequence shown here is derived from an EMBL/GenBank/DDBJ whole genome shotgun (WGS) entry which is preliminary data.</text>
</comment>
<name>A0A5A7NE81_9PROT</name>
<proteinExistence type="predicted"/>
<dbReference type="EMBL" id="BKCN01000022">
    <property type="protein sequence ID" value="GER05369.1"/>
    <property type="molecule type" value="Genomic_DNA"/>
</dbReference>
<evidence type="ECO:0000313" key="1">
    <source>
        <dbReference type="EMBL" id="GER05369.1"/>
    </source>
</evidence>
<dbReference type="Proteomes" id="UP000324996">
    <property type="component" value="Unassembled WGS sequence"/>
</dbReference>
<sequence>MQIVKARTAFGTCTLGSPFGFGHENTPLVLVKGDGAPLSMFLMPMRVQAPWIATLGRFCQKLVRQIEKSGPNVNKKSEFG</sequence>
<keyword evidence="2" id="KW-1185">Reference proteome</keyword>
<reference evidence="1 2" key="1">
    <citation type="submission" date="2019-09" db="EMBL/GenBank/DDBJ databases">
        <title>NBRP : Genome information of microbial organism related human and environment.</title>
        <authorList>
            <person name="Hattori M."/>
            <person name="Oshima K."/>
            <person name="Inaba H."/>
            <person name="Suda W."/>
            <person name="Sakamoto M."/>
            <person name="Iino T."/>
            <person name="Kitahara M."/>
            <person name="Oshida Y."/>
            <person name="Iida T."/>
            <person name="Kudo T."/>
            <person name="Itoh T."/>
            <person name="Ohkuma M."/>
        </authorList>
    </citation>
    <scope>NUCLEOTIDE SEQUENCE [LARGE SCALE GENOMIC DNA]</scope>
    <source>
        <strain evidence="1 2">Q-1</strain>
    </source>
</reference>
<gene>
    <name evidence="1" type="ORF">JCM17846_30510</name>
</gene>
<accession>A0A5A7NE81</accession>
<evidence type="ECO:0000313" key="2">
    <source>
        <dbReference type="Proteomes" id="UP000324996"/>
    </source>
</evidence>